<comment type="caution">
    <text evidence="2">The sequence shown here is derived from an EMBL/GenBank/DDBJ whole genome shotgun (WGS) entry which is preliminary data.</text>
</comment>
<evidence type="ECO:0000313" key="3">
    <source>
        <dbReference type="Proteomes" id="UP000747399"/>
    </source>
</evidence>
<keyword evidence="3" id="KW-1185">Reference proteome</keyword>
<feature type="non-terminal residue" evidence="2">
    <location>
        <position position="406"/>
    </location>
</feature>
<feature type="region of interest" description="Disordered" evidence="1">
    <location>
        <begin position="74"/>
        <end position="104"/>
    </location>
</feature>
<dbReference type="EMBL" id="BNCO01000004">
    <property type="protein sequence ID" value="GIL47439.1"/>
    <property type="molecule type" value="Genomic_DNA"/>
</dbReference>
<name>A0A8J4EX55_9CHLO</name>
<evidence type="ECO:0000313" key="2">
    <source>
        <dbReference type="EMBL" id="GIL47439.1"/>
    </source>
</evidence>
<dbReference type="AlphaFoldDB" id="A0A8J4EX55"/>
<feature type="region of interest" description="Disordered" evidence="1">
    <location>
        <begin position="1"/>
        <end position="27"/>
    </location>
</feature>
<feature type="compositionally biased region" description="Gly residues" evidence="1">
    <location>
        <begin position="74"/>
        <end position="87"/>
    </location>
</feature>
<sequence>MSTSQSLGWKALSPNMPGRKGKSPSPGRFIQVRTVTAQTRRAARDVLYGNAALPSSRLAPIDYGNGTLEGLGGSGTGGRGIVVGGNGGRREDGSDNGHGSGPTGCGGGWEWWRSQLADCFRKLAIACFLLPPDLQLKIMSSLCIAMLGAIWVTDVDEVRKVLPSRRPVDRKHTSGRCAPPRSHLGYVCRARNSGGGAVQAAPAAAAAAATIATRHDEDLAAAVEGCRGTVTPIITVRSSHSALAERAWASWLLHATSQPVEKLHGNSSELSRLQCCSVFPEAQCSPTCSSLPQLWSAWCPLRVTDREEDYDVSSNAAMPSAAALQVNSASNHYDAGSSTEYMKGSATPWRGNVLSHVKCDLSVGNVCSIPPPSIATLSAEDASTPTSAIGSLCLMTVHSGNSTSSP</sequence>
<proteinExistence type="predicted"/>
<evidence type="ECO:0000256" key="1">
    <source>
        <dbReference type="SAM" id="MobiDB-lite"/>
    </source>
</evidence>
<protein>
    <submittedName>
        <fullName evidence="2">Uncharacterized protein</fullName>
    </submittedName>
</protein>
<organism evidence="2 3">
    <name type="scientific">Volvox africanus</name>
    <dbReference type="NCBI Taxonomy" id="51714"/>
    <lineage>
        <taxon>Eukaryota</taxon>
        <taxon>Viridiplantae</taxon>
        <taxon>Chlorophyta</taxon>
        <taxon>core chlorophytes</taxon>
        <taxon>Chlorophyceae</taxon>
        <taxon>CS clade</taxon>
        <taxon>Chlamydomonadales</taxon>
        <taxon>Volvocaceae</taxon>
        <taxon>Volvox</taxon>
    </lineage>
</organism>
<gene>
    <name evidence="2" type="ORF">Vafri_4257</name>
</gene>
<reference evidence="2" key="1">
    <citation type="journal article" date="2021" name="Proc. Natl. Acad. Sci. U.S.A.">
        <title>Three genomes in the algal genus Volvox reveal the fate of a haploid sex-determining region after a transition to homothallism.</title>
        <authorList>
            <person name="Yamamoto K."/>
            <person name="Hamaji T."/>
            <person name="Kawai-Toyooka H."/>
            <person name="Matsuzaki R."/>
            <person name="Takahashi F."/>
            <person name="Nishimura Y."/>
            <person name="Kawachi M."/>
            <person name="Noguchi H."/>
            <person name="Minakuchi Y."/>
            <person name="Umen J.G."/>
            <person name="Toyoda A."/>
            <person name="Nozaki H."/>
        </authorList>
    </citation>
    <scope>NUCLEOTIDE SEQUENCE</scope>
    <source>
        <strain evidence="2">NIES-3780</strain>
    </source>
</reference>
<dbReference type="Proteomes" id="UP000747399">
    <property type="component" value="Unassembled WGS sequence"/>
</dbReference>
<accession>A0A8J4EX55</accession>